<evidence type="ECO:0000256" key="6">
    <source>
        <dbReference type="ARBA" id="ARBA00023316"/>
    </source>
</evidence>
<feature type="compositionally biased region" description="Low complexity" evidence="8">
    <location>
        <begin position="309"/>
        <end position="320"/>
    </location>
</feature>
<keyword evidence="3 7" id="KW-1133">Transmembrane helix</keyword>
<dbReference type="Gene3D" id="3.30.1490.480">
    <property type="entry name" value="Endolytic murein transglycosylase"/>
    <property type="match status" value="1"/>
</dbReference>
<evidence type="ECO:0000256" key="3">
    <source>
        <dbReference type="ARBA" id="ARBA00022989"/>
    </source>
</evidence>
<dbReference type="CDD" id="cd08010">
    <property type="entry name" value="MltG_like"/>
    <property type="match status" value="1"/>
</dbReference>
<dbReference type="GO" id="GO:0009252">
    <property type="term" value="P:peptidoglycan biosynthetic process"/>
    <property type="evidence" value="ECO:0007669"/>
    <property type="project" value="UniProtKB-UniRule"/>
</dbReference>
<dbReference type="NCBIfam" id="TIGR00247">
    <property type="entry name" value="endolytic transglycosylase MltG"/>
    <property type="match status" value="1"/>
</dbReference>
<evidence type="ECO:0000256" key="4">
    <source>
        <dbReference type="ARBA" id="ARBA00023136"/>
    </source>
</evidence>
<feature type="site" description="Important for catalytic activity" evidence="7">
    <location>
        <position position="187"/>
    </location>
</feature>
<evidence type="ECO:0000313" key="9">
    <source>
        <dbReference type="EMBL" id="CUM71107.1"/>
    </source>
</evidence>
<feature type="compositionally biased region" description="Basic and acidic residues" evidence="8">
    <location>
        <begin position="296"/>
        <end position="308"/>
    </location>
</feature>
<evidence type="ECO:0000256" key="8">
    <source>
        <dbReference type="SAM" id="MobiDB-lite"/>
    </source>
</evidence>
<dbReference type="EMBL" id="CYXY01000001">
    <property type="protein sequence ID" value="CUM71107.1"/>
    <property type="molecule type" value="Genomic_DNA"/>
</dbReference>
<sequence>MDLYLDFDHNSRRRRRGRRRGRRNRSRVPFVIGVIILLVVIVAGGIFAGRKYMAYRQQKAEEARKLAEARRVVTVMIPEGYSIDMIAKRLEKQGVFKADEFTKAAKNTDQYKNDFIKDIDPKKGTKYKLEGYLYPDTYKIYKSSKPEDLIQKMLDNFDKKYSALAKSYKGKHSMAEIMTIASMIEREASNMSERPMIAGVIENRLAAKMRLQIDPTVLYTTTNGLYNAKKVYYKDLKVKTVYNTYVIKGLPAGPICNPSDTAIKAAMHPKKHDYLYYRTDGSKKGTHVFTKTFDEHKNAKSTSTKDKNSTNSTNTTNSKS</sequence>
<dbReference type="AlphaFoldDB" id="A0A173QZZ7"/>
<keyword evidence="1 7" id="KW-1003">Cell membrane</keyword>
<organism evidence="9 10">
    <name type="scientific">Anaerostipes hadrus</name>
    <dbReference type="NCBI Taxonomy" id="649756"/>
    <lineage>
        <taxon>Bacteria</taxon>
        <taxon>Bacillati</taxon>
        <taxon>Bacillota</taxon>
        <taxon>Clostridia</taxon>
        <taxon>Lachnospirales</taxon>
        <taxon>Lachnospiraceae</taxon>
        <taxon>Anaerostipes</taxon>
    </lineage>
</organism>
<dbReference type="PANTHER" id="PTHR30518:SF2">
    <property type="entry name" value="ENDOLYTIC MUREIN TRANSGLYCOSYLASE"/>
    <property type="match status" value="1"/>
</dbReference>
<dbReference type="GO" id="GO:0005886">
    <property type="term" value="C:plasma membrane"/>
    <property type="evidence" value="ECO:0007669"/>
    <property type="project" value="UniProtKB-SubCell"/>
</dbReference>
<accession>A0A173QZZ7</accession>
<dbReference type="Proteomes" id="UP000095553">
    <property type="component" value="Unassembled WGS sequence"/>
</dbReference>
<dbReference type="Pfam" id="PF02618">
    <property type="entry name" value="YceG"/>
    <property type="match status" value="1"/>
</dbReference>
<comment type="catalytic activity">
    <reaction evidence="7">
        <text>a peptidoglycan chain = a peptidoglycan chain with N-acetyl-1,6-anhydromuramyl-[peptide] at the reducing end + a peptidoglycan chain with N-acetylglucosamine at the non-reducing end.</text>
        <dbReference type="EC" id="4.2.2.29"/>
    </reaction>
</comment>
<evidence type="ECO:0000256" key="1">
    <source>
        <dbReference type="ARBA" id="ARBA00022475"/>
    </source>
</evidence>
<comment type="subcellular location">
    <subcellularLocation>
        <location evidence="7">Cell membrane</location>
        <topology evidence="7">Single-pass membrane protein</topology>
    </subcellularLocation>
</comment>
<keyword evidence="5 7" id="KW-0456">Lyase</keyword>
<keyword evidence="4 7" id="KW-0472">Membrane</keyword>
<feature type="region of interest" description="Disordered" evidence="8">
    <location>
        <begin position="296"/>
        <end position="320"/>
    </location>
</feature>
<comment type="function">
    <text evidence="7">Functions as a peptidoglycan terminase that cleaves nascent peptidoglycan strands endolytically to terminate their elongation.</text>
</comment>
<dbReference type="HAMAP" id="MF_02065">
    <property type="entry name" value="MltG"/>
    <property type="match status" value="1"/>
</dbReference>
<feature type="transmembrane region" description="Helical" evidence="7">
    <location>
        <begin position="28"/>
        <end position="49"/>
    </location>
</feature>
<dbReference type="EC" id="4.2.2.29" evidence="7"/>
<keyword evidence="6 7" id="KW-0961">Cell wall biogenesis/degradation</keyword>
<proteinExistence type="inferred from homology"/>
<dbReference type="GO" id="GO:0071555">
    <property type="term" value="P:cell wall organization"/>
    <property type="evidence" value="ECO:0007669"/>
    <property type="project" value="UniProtKB-KW"/>
</dbReference>
<evidence type="ECO:0000256" key="5">
    <source>
        <dbReference type="ARBA" id="ARBA00023239"/>
    </source>
</evidence>
<gene>
    <name evidence="9" type="primary">yceG</name>
    <name evidence="7" type="synonym">mltG</name>
    <name evidence="9" type="ORF">ERS852571_00114</name>
</gene>
<evidence type="ECO:0000313" key="10">
    <source>
        <dbReference type="Proteomes" id="UP000095553"/>
    </source>
</evidence>
<keyword evidence="2 7" id="KW-0812">Transmembrane</keyword>
<dbReference type="GO" id="GO:0008932">
    <property type="term" value="F:lytic endotransglycosylase activity"/>
    <property type="evidence" value="ECO:0007669"/>
    <property type="project" value="UniProtKB-UniRule"/>
</dbReference>
<dbReference type="PANTHER" id="PTHR30518">
    <property type="entry name" value="ENDOLYTIC MUREIN TRANSGLYCOSYLASE"/>
    <property type="match status" value="1"/>
</dbReference>
<reference evidence="9 10" key="1">
    <citation type="submission" date="2015-09" db="EMBL/GenBank/DDBJ databases">
        <authorList>
            <consortium name="Pathogen Informatics"/>
        </authorList>
    </citation>
    <scope>NUCLEOTIDE SEQUENCE [LARGE SCALE GENOMIC DNA]</scope>
    <source>
        <strain evidence="9 10">2789STDY5834959</strain>
    </source>
</reference>
<dbReference type="InterPro" id="IPR003770">
    <property type="entry name" value="MLTG-like"/>
</dbReference>
<dbReference type="RefSeq" id="WP_055072170.1">
    <property type="nucleotide sequence ID" value="NZ_CYXY01000001.1"/>
</dbReference>
<evidence type="ECO:0000256" key="7">
    <source>
        <dbReference type="HAMAP-Rule" id="MF_02065"/>
    </source>
</evidence>
<name>A0A173QZZ7_ANAHA</name>
<protein>
    <recommendedName>
        <fullName evidence="7">Endolytic murein transglycosylase</fullName>
        <ecNumber evidence="7">4.2.2.29</ecNumber>
    </recommendedName>
    <alternativeName>
        <fullName evidence="7">Peptidoglycan lytic transglycosylase</fullName>
    </alternativeName>
    <alternativeName>
        <fullName evidence="7">Peptidoglycan polymerization terminase</fullName>
    </alternativeName>
</protein>
<comment type="similarity">
    <text evidence="7">Belongs to the transglycosylase MltG family.</text>
</comment>
<evidence type="ECO:0000256" key="2">
    <source>
        <dbReference type="ARBA" id="ARBA00022692"/>
    </source>
</evidence>